<dbReference type="EMBL" id="OZ034815">
    <property type="protein sequence ID" value="CAL1366857.1"/>
    <property type="molecule type" value="Genomic_DNA"/>
</dbReference>
<evidence type="ECO:0000313" key="2">
    <source>
        <dbReference type="Proteomes" id="UP001497516"/>
    </source>
</evidence>
<gene>
    <name evidence="1" type="ORF">LTRI10_LOCUS10833</name>
</gene>
<name>A0AAV2D428_9ROSI</name>
<reference evidence="1 2" key="1">
    <citation type="submission" date="2024-04" db="EMBL/GenBank/DDBJ databases">
        <authorList>
            <person name="Fracassetti M."/>
        </authorList>
    </citation>
    <scope>NUCLEOTIDE SEQUENCE [LARGE SCALE GENOMIC DNA]</scope>
</reference>
<keyword evidence="2" id="KW-1185">Reference proteome</keyword>
<dbReference type="Proteomes" id="UP001497516">
    <property type="component" value="Chromosome 2"/>
</dbReference>
<sequence length="98" mass="11033">MQTSTSLSQPPSSSRRCCPRLTRCPRRPSRTCRRLYTTVAASASPAAAPLSSPRAPPRRAAVLSCPAAARSRLFPASLFPHPYFFSRSDSLYWYQYHW</sequence>
<organism evidence="1 2">
    <name type="scientific">Linum trigynum</name>
    <dbReference type="NCBI Taxonomy" id="586398"/>
    <lineage>
        <taxon>Eukaryota</taxon>
        <taxon>Viridiplantae</taxon>
        <taxon>Streptophyta</taxon>
        <taxon>Embryophyta</taxon>
        <taxon>Tracheophyta</taxon>
        <taxon>Spermatophyta</taxon>
        <taxon>Magnoliopsida</taxon>
        <taxon>eudicotyledons</taxon>
        <taxon>Gunneridae</taxon>
        <taxon>Pentapetalae</taxon>
        <taxon>rosids</taxon>
        <taxon>fabids</taxon>
        <taxon>Malpighiales</taxon>
        <taxon>Linaceae</taxon>
        <taxon>Linum</taxon>
    </lineage>
</organism>
<proteinExistence type="predicted"/>
<dbReference type="AlphaFoldDB" id="A0AAV2D428"/>
<evidence type="ECO:0000313" key="1">
    <source>
        <dbReference type="EMBL" id="CAL1366857.1"/>
    </source>
</evidence>
<protein>
    <submittedName>
        <fullName evidence="1">Uncharacterized protein</fullName>
    </submittedName>
</protein>
<accession>A0AAV2D428</accession>